<comment type="caution">
    <text evidence="1">The sequence shown here is derived from an EMBL/GenBank/DDBJ whole genome shotgun (WGS) entry which is preliminary data.</text>
</comment>
<dbReference type="EMBL" id="MU274903">
    <property type="protein sequence ID" value="KAI0092564.1"/>
    <property type="molecule type" value="Genomic_DNA"/>
</dbReference>
<dbReference type="Proteomes" id="UP001055072">
    <property type="component" value="Unassembled WGS sequence"/>
</dbReference>
<proteinExistence type="predicted"/>
<name>A0ACB8UEA8_9APHY</name>
<keyword evidence="2" id="KW-1185">Reference proteome</keyword>
<gene>
    <name evidence="1" type="ORF">BDY19DRAFT_492204</name>
</gene>
<protein>
    <submittedName>
        <fullName evidence="1">Ferritin-like domain-containing protein</fullName>
    </submittedName>
</protein>
<evidence type="ECO:0000313" key="1">
    <source>
        <dbReference type="EMBL" id="KAI0092564.1"/>
    </source>
</evidence>
<reference evidence="1" key="1">
    <citation type="journal article" date="2021" name="Environ. Microbiol.">
        <title>Gene family expansions and transcriptome signatures uncover fungal adaptations to wood decay.</title>
        <authorList>
            <person name="Hage H."/>
            <person name="Miyauchi S."/>
            <person name="Viragh M."/>
            <person name="Drula E."/>
            <person name="Min B."/>
            <person name="Chaduli D."/>
            <person name="Navarro D."/>
            <person name="Favel A."/>
            <person name="Norest M."/>
            <person name="Lesage-Meessen L."/>
            <person name="Balint B."/>
            <person name="Merenyi Z."/>
            <person name="de Eugenio L."/>
            <person name="Morin E."/>
            <person name="Martinez A.T."/>
            <person name="Baldrian P."/>
            <person name="Stursova M."/>
            <person name="Martinez M.J."/>
            <person name="Novotny C."/>
            <person name="Magnuson J.K."/>
            <person name="Spatafora J.W."/>
            <person name="Maurice S."/>
            <person name="Pangilinan J."/>
            <person name="Andreopoulos W."/>
            <person name="LaButti K."/>
            <person name="Hundley H."/>
            <person name="Na H."/>
            <person name="Kuo A."/>
            <person name="Barry K."/>
            <person name="Lipzen A."/>
            <person name="Henrissat B."/>
            <person name="Riley R."/>
            <person name="Ahrendt S."/>
            <person name="Nagy L.G."/>
            <person name="Grigoriev I.V."/>
            <person name="Martin F."/>
            <person name="Rosso M.N."/>
        </authorList>
    </citation>
    <scope>NUCLEOTIDE SEQUENCE</scope>
    <source>
        <strain evidence="1">CBS 384.51</strain>
    </source>
</reference>
<sequence>MRFSATLASALLAPMLVSAAPVRRAANPSDVLVLQFAHVLEQLETQFYQQALKKFVAQDFVDAGFVDPQVAIEQFTIIQNDEATHTSILETTLVSIGAQPITSCTFNFDSVLGSVSQMAPVARVVENLGVAAYLGAAHLVTDPTLLTAAASIATVEARHQTVLNLFNGGSAIPSAFDLAFSPSEVLAIASPFISGCDLGVPANPTLTVTNTGTVAPGTMLTFQSSAINGTIPTSNLTCQMLVGGAPEAIVLPFDQCQVPNGINGPVAIFIVSDQQPVSIDVQIVLSSVVAGPTIAFIDTIQDSLSSAAIKGSGSSSSSSSNSSSSSSAAPPSASSSSSDSSSASASASAAVSSSSSVTTISPNEASSILASASATATATDSAAAAASTSTSNNNSQGSTSNFASAGGPNLYTGPVSNGTLTVVGWSQVPKPQ</sequence>
<accession>A0ACB8UEA8</accession>
<organism evidence="1 2">
    <name type="scientific">Irpex rosettiformis</name>
    <dbReference type="NCBI Taxonomy" id="378272"/>
    <lineage>
        <taxon>Eukaryota</taxon>
        <taxon>Fungi</taxon>
        <taxon>Dikarya</taxon>
        <taxon>Basidiomycota</taxon>
        <taxon>Agaricomycotina</taxon>
        <taxon>Agaricomycetes</taxon>
        <taxon>Polyporales</taxon>
        <taxon>Irpicaceae</taxon>
        <taxon>Irpex</taxon>
    </lineage>
</organism>
<evidence type="ECO:0000313" key="2">
    <source>
        <dbReference type="Proteomes" id="UP001055072"/>
    </source>
</evidence>